<reference evidence="6" key="1">
    <citation type="journal article" date="2022" name="Front. Microbiol.">
        <title>Genome-based taxonomic rearrangement of Oceanobacter-related bacteria including the description of Thalassolituus hydrocarbonoclasticus sp. nov. and Thalassolituus pacificus sp. nov. and emended description of the genus Thalassolituus.</title>
        <authorList>
            <person name="Dong C."/>
            <person name="Wei L."/>
            <person name="Wang J."/>
            <person name="Lai Q."/>
            <person name="Huang Z."/>
            <person name="Shao Z."/>
        </authorList>
    </citation>
    <scope>NUCLEOTIDE SEQUENCE</scope>
    <source>
        <strain evidence="6">59MF3M-4</strain>
    </source>
</reference>
<dbReference type="PANTHER" id="PTHR23150:SF36">
    <property type="entry name" value="HERCYNINE OXYGENASE"/>
    <property type="match status" value="1"/>
</dbReference>
<evidence type="ECO:0000259" key="4">
    <source>
        <dbReference type="Pfam" id="PF03781"/>
    </source>
</evidence>
<dbReference type="AlphaFoldDB" id="A0A9X3AG92"/>
<name>A0A9X3AG92_9GAMM</name>
<dbReference type="RefSeq" id="WP_260975994.1">
    <property type="nucleotide sequence ID" value="NZ_JAOANI010000015.1"/>
</dbReference>
<keyword evidence="2" id="KW-0408">Iron</keyword>
<protein>
    <submittedName>
        <fullName evidence="6">Ergothioneine biosynthesis protein EgtB</fullName>
    </submittedName>
</protein>
<dbReference type="SUPFAM" id="SSF56436">
    <property type="entry name" value="C-type lectin-like"/>
    <property type="match status" value="1"/>
</dbReference>
<keyword evidence="7" id="KW-1185">Reference proteome</keyword>
<dbReference type="EMBL" id="JAOANI010000015">
    <property type="protein sequence ID" value="MCT7359117.1"/>
    <property type="molecule type" value="Genomic_DNA"/>
</dbReference>
<evidence type="ECO:0000256" key="1">
    <source>
        <dbReference type="ARBA" id="ARBA00023002"/>
    </source>
</evidence>
<dbReference type="InterPro" id="IPR005532">
    <property type="entry name" value="SUMF_dom"/>
</dbReference>
<feature type="domain" description="DinB-like" evidence="5">
    <location>
        <begin position="4"/>
        <end position="115"/>
    </location>
</feature>
<dbReference type="InterPro" id="IPR051043">
    <property type="entry name" value="Sulfatase_Mod_Factor_Kinase"/>
</dbReference>
<organism evidence="6 7">
    <name type="scientific">Thalassolituus pacificus</name>
    <dbReference type="NCBI Taxonomy" id="2975440"/>
    <lineage>
        <taxon>Bacteria</taxon>
        <taxon>Pseudomonadati</taxon>
        <taxon>Pseudomonadota</taxon>
        <taxon>Gammaproteobacteria</taxon>
        <taxon>Oceanospirillales</taxon>
        <taxon>Oceanospirillaceae</taxon>
        <taxon>Thalassolituus</taxon>
    </lineage>
</organism>
<dbReference type="Pfam" id="PF03781">
    <property type="entry name" value="FGE-sulfatase"/>
    <property type="match status" value="1"/>
</dbReference>
<dbReference type="InterPro" id="IPR024775">
    <property type="entry name" value="DinB-like"/>
</dbReference>
<dbReference type="Proteomes" id="UP001147830">
    <property type="component" value="Unassembled WGS sequence"/>
</dbReference>
<dbReference type="GO" id="GO:0052699">
    <property type="term" value="P:ergothioneine biosynthetic process"/>
    <property type="evidence" value="ECO:0007669"/>
    <property type="project" value="InterPro"/>
</dbReference>
<gene>
    <name evidence="6" type="primary">egtB</name>
    <name evidence="6" type="ORF">NYR02_08805</name>
</gene>
<reference evidence="6" key="2">
    <citation type="submission" date="2022-08" db="EMBL/GenBank/DDBJ databases">
        <authorList>
            <person name="Dong C."/>
        </authorList>
    </citation>
    <scope>NUCLEOTIDE SEQUENCE</scope>
    <source>
        <strain evidence="6">59MF3M-4</strain>
    </source>
</reference>
<feature type="domain" description="Sulfatase-modifying factor enzyme-like" evidence="4">
    <location>
        <begin position="164"/>
        <end position="301"/>
    </location>
</feature>
<dbReference type="PANTHER" id="PTHR23150">
    <property type="entry name" value="SULFATASE MODIFYING FACTOR 1, 2"/>
    <property type="match status" value="1"/>
</dbReference>
<comment type="pathway">
    <text evidence="3">Amino-acid biosynthesis; ergothioneine biosynthesis.</text>
</comment>
<dbReference type="Gene3D" id="3.90.1580.10">
    <property type="entry name" value="paralog of FGE (formylglycine-generating enzyme)"/>
    <property type="match status" value="2"/>
</dbReference>
<evidence type="ECO:0000313" key="6">
    <source>
        <dbReference type="EMBL" id="MCT7359117.1"/>
    </source>
</evidence>
<dbReference type="Pfam" id="PF12867">
    <property type="entry name" value="DinB_2"/>
    <property type="match status" value="1"/>
</dbReference>
<dbReference type="InterPro" id="IPR017806">
    <property type="entry name" value="EgtB"/>
</dbReference>
<evidence type="ECO:0000313" key="7">
    <source>
        <dbReference type="Proteomes" id="UP001147830"/>
    </source>
</evidence>
<evidence type="ECO:0000256" key="2">
    <source>
        <dbReference type="ARBA" id="ARBA00023004"/>
    </source>
</evidence>
<evidence type="ECO:0000256" key="3">
    <source>
        <dbReference type="ARBA" id="ARBA00037882"/>
    </source>
</evidence>
<proteinExistence type="predicted"/>
<sequence>MELYRQVRSQTLVLCQPLNAADHELQAAEFTSPLKWHLAHTSWFFETFLLKPHRPDYQEFHPLFGHLFNSYYNGIGQPFPRAQRGLLSRPTLDEVLAYRAHIDQAMQPLLTDASLQPLIELGLNHEQQHQELMLTDLLYCWAKNPLEPVYQPAIQHSAEQTTLSWLSLPEGIAEVGYSGPAFAFDNETPRHRQWLAGGEIASRLVSNGEYLQFVEQGGYQQPQWWLADGWSWISSLPPEEQQPLYWRQHNNEWSAYGLAGRQPLDPHAPLCHISFYEADAYARWAGARLPTEAEWESAARLFPQQLQQLFGCRWQWTASPYQPYPGYRPAAGAVGEYNGKFMCNQMVLRGSSCATPEGHGRITYRNFFYPHERWQFTGLRLARDTA</sequence>
<dbReference type="InterPro" id="IPR016187">
    <property type="entry name" value="CTDL_fold"/>
</dbReference>
<evidence type="ECO:0000259" key="5">
    <source>
        <dbReference type="Pfam" id="PF12867"/>
    </source>
</evidence>
<dbReference type="NCBIfam" id="TIGR03440">
    <property type="entry name" value="egtB_TIGR03440"/>
    <property type="match status" value="1"/>
</dbReference>
<keyword evidence="1" id="KW-0560">Oxidoreductase</keyword>
<dbReference type="InterPro" id="IPR042095">
    <property type="entry name" value="SUMF_sf"/>
</dbReference>
<comment type="caution">
    <text evidence="6">The sequence shown here is derived from an EMBL/GenBank/DDBJ whole genome shotgun (WGS) entry which is preliminary data.</text>
</comment>
<accession>A0A9X3AG92</accession>